<evidence type="ECO:0000256" key="6">
    <source>
        <dbReference type="ARBA" id="ARBA00022833"/>
    </source>
</evidence>
<keyword evidence="2" id="KW-0645">Protease</keyword>
<keyword evidence="8" id="KW-1015">Disulfide bond</keyword>
<evidence type="ECO:0000313" key="11">
    <source>
        <dbReference type="EMBL" id="KXZ43181.1"/>
    </source>
</evidence>
<feature type="domain" description="Peptidase M43 pregnancy-associated plasma-A" evidence="10">
    <location>
        <begin position="103"/>
        <end position="207"/>
    </location>
</feature>
<evidence type="ECO:0000256" key="7">
    <source>
        <dbReference type="ARBA" id="ARBA00023049"/>
    </source>
</evidence>
<gene>
    <name evidence="11" type="ORF">GPECTOR_99g816</name>
</gene>
<evidence type="ECO:0000256" key="8">
    <source>
        <dbReference type="ARBA" id="ARBA00023157"/>
    </source>
</evidence>
<dbReference type="AlphaFoldDB" id="A0A150G033"/>
<comment type="caution">
    <text evidence="11">The sequence shown here is derived from an EMBL/GenBank/DDBJ whole genome shotgun (WGS) entry which is preliminary data.</text>
</comment>
<evidence type="ECO:0000256" key="1">
    <source>
        <dbReference type="ARBA" id="ARBA00008721"/>
    </source>
</evidence>
<keyword evidence="4 9" id="KW-0732">Signal</keyword>
<keyword evidence="12" id="KW-1185">Reference proteome</keyword>
<proteinExistence type="inferred from homology"/>
<comment type="similarity">
    <text evidence="1">Belongs to the peptidase M43B family.</text>
</comment>
<evidence type="ECO:0000256" key="5">
    <source>
        <dbReference type="ARBA" id="ARBA00022801"/>
    </source>
</evidence>
<feature type="chain" id="PRO_5007561872" description="Peptidase M43 pregnancy-associated plasma-A domain-containing protein" evidence="9">
    <location>
        <begin position="21"/>
        <end position="226"/>
    </location>
</feature>
<protein>
    <recommendedName>
        <fullName evidence="10">Peptidase M43 pregnancy-associated plasma-A domain-containing protein</fullName>
    </recommendedName>
</protein>
<keyword evidence="6" id="KW-0862">Zinc</keyword>
<evidence type="ECO:0000256" key="9">
    <source>
        <dbReference type="SAM" id="SignalP"/>
    </source>
</evidence>
<dbReference type="InterPro" id="IPR008754">
    <property type="entry name" value="Peptidase_M43"/>
</dbReference>
<organism evidence="11 12">
    <name type="scientific">Gonium pectorale</name>
    <name type="common">Green alga</name>
    <dbReference type="NCBI Taxonomy" id="33097"/>
    <lineage>
        <taxon>Eukaryota</taxon>
        <taxon>Viridiplantae</taxon>
        <taxon>Chlorophyta</taxon>
        <taxon>core chlorophytes</taxon>
        <taxon>Chlorophyceae</taxon>
        <taxon>CS clade</taxon>
        <taxon>Chlamydomonadales</taxon>
        <taxon>Volvocaceae</taxon>
        <taxon>Gonium</taxon>
    </lineage>
</organism>
<dbReference type="OrthoDB" id="537293at2759"/>
<dbReference type="GO" id="GO:0006508">
    <property type="term" value="P:proteolysis"/>
    <property type="evidence" value="ECO:0007669"/>
    <property type="project" value="UniProtKB-KW"/>
</dbReference>
<dbReference type="SUPFAM" id="SSF55486">
    <property type="entry name" value="Metalloproteases ('zincins'), catalytic domain"/>
    <property type="match status" value="1"/>
</dbReference>
<accession>A0A150G033</accession>
<keyword evidence="3" id="KW-0479">Metal-binding</keyword>
<evidence type="ECO:0000313" key="12">
    <source>
        <dbReference type="Proteomes" id="UP000075714"/>
    </source>
</evidence>
<evidence type="ECO:0000256" key="3">
    <source>
        <dbReference type="ARBA" id="ARBA00022723"/>
    </source>
</evidence>
<name>A0A150G033_GONPE</name>
<keyword evidence="7" id="KW-0482">Metalloprotease</keyword>
<dbReference type="Gene3D" id="3.40.390.10">
    <property type="entry name" value="Collagenase (Catalytic Domain)"/>
    <property type="match status" value="1"/>
</dbReference>
<dbReference type="InterPro" id="IPR024079">
    <property type="entry name" value="MetalloPept_cat_dom_sf"/>
</dbReference>
<evidence type="ECO:0000256" key="2">
    <source>
        <dbReference type="ARBA" id="ARBA00022670"/>
    </source>
</evidence>
<feature type="signal peptide" evidence="9">
    <location>
        <begin position="1"/>
        <end position="20"/>
    </location>
</feature>
<dbReference type="GO" id="GO:0046872">
    <property type="term" value="F:metal ion binding"/>
    <property type="evidence" value="ECO:0007669"/>
    <property type="project" value="UniProtKB-KW"/>
</dbReference>
<dbReference type="PANTHER" id="PTHR47466">
    <property type="match status" value="1"/>
</dbReference>
<reference evidence="12" key="1">
    <citation type="journal article" date="2016" name="Nat. Commun.">
        <title>The Gonium pectorale genome demonstrates co-option of cell cycle regulation during the evolution of multicellularity.</title>
        <authorList>
            <person name="Hanschen E.R."/>
            <person name="Marriage T.N."/>
            <person name="Ferris P.J."/>
            <person name="Hamaji T."/>
            <person name="Toyoda A."/>
            <person name="Fujiyama A."/>
            <person name="Neme R."/>
            <person name="Noguchi H."/>
            <person name="Minakuchi Y."/>
            <person name="Suzuki M."/>
            <person name="Kawai-Toyooka H."/>
            <person name="Smith D.R."/>
            <person name="Sparks H."/>
            <person name="Anderson J."/>
            <person name="Bakaric R."/>
            <person name="Luria V."/>
            <person name="Karger A."/>
            <person name="Kirschner M.W."/>
            <person name="Durand P.M."/>
            <person name="Michod R.E."/>
            <person name="Nozaki H."/>
            <person name="Olson B.J."/>
        </authorList>
    </citation>
    <scope>NUCLEOTIDE SEQUENCE [LARGE SCALE GENOMIC DNA]</scope>
    <source>
        <strain evidence="12">NIES-2863</strain>
    </source>
</reference>
<sequence length="226" mass="24240">MPRLLIPLVFHILLYNNTDGSFGPTVYGAAAENVAKLVQLANMMSARTNIQFSVKEVRNDPARYPYLLRGNRSAWLHCFSSRSCLAGFDLYFQCVRGAAADFPRSINVYVASDSTATSKIVGSATLPGSDVSPPAGYALLTWDSLTTGTQPETYYDGGVTLVHEPFHFLGLAHTFGPDNDGGGCEAGGDDYVNDTPSTAGARVMSGRTAANVSHIIRRYMPCSPSS</sequence>
<keyword evidence="5" id="KW-0378">Hydrolase</keyword>
<dbReference type="GO" id="GO:0008237">
    <property type="term" value="F:metallopeptidase activity"/>
    <property type="evidence" value="ECO:0007669"/>
    <property type="project" value="UniProtKB-KW"/>
</dbReference>
<evidence type="ECO:0000256" key="4">
    <source>
        <dbReference type="ARBA" id="ARBA00022729"/>
    </source>
</evidence>
<dbReference type="EMBL" id="LSYV01000100">
    <property type="protein sequence ID" value="KXZ43181.1"/>
    <property type="molecule type" value="Genomic_DNA"/>
</dbReference>
<dbReference type="PANTHER" id="PTHR47466:SF1">
    <property type="entry name" value="METALLOPROTEASE MEP1 (AFU_ORTHOLOGUE AFUA_1G07730)-RELATED"/>
    <property type="match status" value="1"/>
</dbReference>
<evidence type="ECO:0000259" key="10">
    <source>
        <dbReference type="Pfam" id="PF05572"/>
    </source>
</evidence>
<dbReference type="Pfam" id="PF05572">
    <property type="entry name" value="Peptidase_M43"/>
    <property type="match status" value="1"/>
</dbReference>
<dbReference type="Proteomes" id="UP000075714">
    <property type="component" value="Unassembled WGS sequence"/>
</dbReference>